<dbReference type="EMBL" id="BGZK01000681">
    <property type="protein sequence ID" value="GBP55906.1"/>
    <property type="molecule type" value="Genomic_DNA"/>
</dbReference>
<protein>
    <submittedName>
        <fullName evidence="1">Uncharacterized protein</fullName>
    </submittedName>
</protein>
<evidence type="ECO:0000313" key="2">
    <source>
        <dbReference type="Proteomes" id="UP000299102"/>
    </source>
</evidence>
<accession>A0A4C1WWJ6</accession>
<reference evidence="1 2" key="1">
    <citation type="journal article" date="2019" name="Commun. Biol.">
        <title>The bagworm genome reveals a unique fibroin gene that provides high tensile strength.</title>
        <authorList>
            <person name="Kono N."/>
            <person name="Nakamura H."/>
            <person name="Ohtoshi R."/>
            <person name="Tomita M."/>
            <person name="Numata K."/>
            <person name="Arakawa K."/>
        </authorList>
    </citation>
    <scope>NUCLEOTIDE SEQUENCE [LARGE SCALE GENOMIC DNA]</scope>
</reference>
<proteinExistence type="predicted"/>
<comment type="caution">
    <text evidence="1">The sequence shown here is derived from an EMBL/GenBank/DDBJ whole genome shotgun (WGS) entry which is preliminary data.</text>
</comment>
<evidence type="ECO:0000313" key="1">
    <source>
        <dbReference type="EMBL" id="GBP55906.1"/>
    </source>
</evidence>
<dbReference type="Proteomes" id="UP000299102">
    <property type="component" value="Unassembled WGS sequence"/>
</dbReference>
<keyword evidence="2" id="KW-1185">Reference proteome</keyword>
<name>A0A4C1WWJ6_EUMVA</name>
<organism evidence="1 2">
    <name type="scientific">Eumeta variegata</name>
    <name type="common">Bagworm moth</name>
    <name type="synonym">Eumeta japonica</name>
    <dbReference type="NCBI Taxonomy" id="151549"/>
    <lineage>
        <taxon>Eukaryota</taxon>
        <taxon>Metazoa</taxon>
        <taxon>Ecdysozoa</taxon>
        <taxon>Arthropoda</taxon>
        <taxon>Hexapoda</taxon>
        <taxon>Insecta</taxon>
        <taxon>Pterygota</taxon>
        <taxon>Neoptera</taxon>
        <taxon>Endopterygota</taxon>
        <taxon>Lepidoptera</taxon>
        <taxon>Glossata</taxon>
        <taxon>Ditrysia</taxon>
        <taxon>Tineoidea</taxon>
        <taxon>Psychidae</taxon>
        <taxon>Oiketicinae</taxon>
        <taxon>Eumeta</taxon>
    </lineage>
</organism>
<sequence>MILKFEEHSRLSVVMTPESASPVSIVTCTCTSVGPCEYQRQCTAAGTLKCFMAIIRMAFAADYRRRRLTLVIFDRFAPAVIYLRSRAHVCKRRTSPPLAATHKMLPAESAHYYYSPINGYDIDDIFVHGGSVKYSDAHTVSRPPLIIRDHERVGAARPVGLAARPHCRRLVASLL</sequence>
<dbReference type="AlphaFoldDB" id="A0A4C1WWJ6"/>
<gene>
    <name evidence="1" type="ORF">EVAR_43698_1</name>
</gene>